<dbReference type="GO" id="GO:0005634">
    <property type="term" value="C:nucleus"/>
    <property type="evidence" value="ECO:0007669"/>
    <property type="project" value="UniProtKB-SubCell"/>
</dbReference>
<name>A0A0P4WFJ4_SCYOL</name>
<organism evidence="10">
    <name type="scientific">Scylla olivacea</name>
    <name type="common">Orange mud crab</name>
    <name type="synonym">Cancer olivacea</name>
    <dbReference type="NCBI Taxonomy" id="85551"/>
    <lineage>
        <taxon>Eukaryota</taxon>
        <taxon>Metazoa</taxon>
        <taxon>Ecdysozoa</taxon>
        <taxon>Arthropoda</taxon>
        <taxon>Crustacea</taxon>
        <taxon>Multicrustacea</taxon>
        <taxon>Malacostraca</taxon>
        <taxon>Eumalacostraca</taxon>
        <taxon>Eucarida</taxon>
        <taxon>Decapoda</taxon>
        <taxon>Pleocyemata</taxon>
        <taxon>Brachyura</taxon>
        <taxon>Eubrachyura</taxon>
        <taxon>Portunoidea</taxon>
        <taxon>Portunidae</taxon>
        <taxon>Portuninae</taxon>
        <taxon>Scylla</taxon>
    </lineage>
</organism>
<evidence type="ECO:0000313" key="10">
    <source>
        <dbReference type="EMBL" id="JAI65433.1"/>
    </source>
</evidence>
<dbReference type="EMBL" id="GDRN01060089">
    <property type="protein sequence ID" value="JAI65433.1"/>
    <property type="molecule type" value="Transcribed_RNA"/>
</dbReference>
<proteinExistence type="inferred from homology"/>
<dbReference type="InterPro" id="IPR000164">
    <property type="entry name" value="Histone_H3/CENP-A"/>
</dbReference>
<dbReference type="PANTHER" id="PTHR11426">
    <property type="entry name" value="HISTONE H3"/>
    <property type="match status" value="1"/>
</dbReference>
<protein>
    <recommendedName>
        <fullName evidence="9">Core Histone H2A/H2B/H3 domain-containing protein</fullName>
    </recommendedName>
</protein>
<evidence type="ECO:0000256" key="7">
    <source>
        <dbReference type="ARBA" id="ARBA00023269"/>
    </source>
</evidence>
<dbReference type="SUPFAM" id="SSF47113">
    <property type="entry name" value="Histone-fold"/>
    <property type="match status" value="1"/>
</dbReference>
<dbReference type="InterPro" id="IPR007125">
    <property type="entry name" value="H2A/H2B/H3"/>
</dbReference>
<feature type="region of interest" description="Disordered" evidence="8">
    <location>
        <begin position="1"/>
        <end position="73"/>
    </location>
</feature>
<dbReference type="SMART" id="SM00428">
    <property type="entry name" value="H3"/>
    <property type="match status" value="1"/>
</dbReference>
<dbReference type="GO" id="GO:0030527">
    <property type="term" value="F:structural constituent of chromatin"/>
    <property type="evidence" value="ECO:0007669"/>
    <property type="project" value="InterPro"/>
</dbReference>
<dbReference type="InterPro" id="IPR009072">
    <property type="entry name" value="Histone-fold"/>
</dbReference>
<feature type="compositionally biased region" description="Basic residues" evidence="8">
    <location>
        <begin position="41"/>
        <end position="55"/>
    </location>
</feature>
<evidence type="ECO:0000256" key="6">
    <source>
        <dbReference type="ARBA" id="ARBA00023242"/>
    </source>
</evidence>
<evidence type="ECO:0000256" key="3">
    <source>
        <dbReference type="ARBA" id="ARBA00010343"/>
    </source>
</evidence>
<evidence type="ECO:0000256" key="1">
    <source>
        <dbReference type="ARBA" id="ARBA00004123"/>
    </source>
</evidence>
<evidence type="ECO:0000256" key="5">
    <source>
        <dbReference type="ARBA" id="ARBA00023125"/>
    </source>
</evidence>
<dbReference type="Pfam" id="PF00125">
    <property type="entry name" value="Histone"/>
    <property type="match status" value="1"/>
</dbReference>
<feature type="domain" description="Core Histone H2A/H2B/H3" evidence="9">
    <location>
        <begin position="73"/>
        <end position="160"/>
    </location>
</feature>
<dbReference type="GO" id="GO:0046982">
    <property type="term" value="F:protein heterodimerization activity"/>
    <property type="evidence" value="ECO:0007669"/>
    <property type="project" value="InterPro"/>
</dbReference>
<dbReference type="Gene3D" id="1.10.20.10">
    <property type="entry name" value="Histone, subunit A"/>
    <property type="match status" value="1"/>
</dbReference>
<sequence length="163" mass="18450">MVRPAHTPKRMLTSTPKAGAKPPEELPKLSTTSSSAATTPTKRRRSSLYPRKKSSKGANKSGNTPARRHRFRPGTVALKEIRHYQRTWNTLIPKLSFSRLVREILGEYRSDLRIQSLALQALQESAEVFLTGLLERANLCSIHARRITITPPDMKLVRRILDD</sequence>
<evidence type="ECO:0000259" key="9">
    <source>
        <dbReference type="Pfam" id="PF00125"/>
    </source>
</evidence>
<dbReference type="AlphaFoldDB" id="A0A0P4WFJ4"/>
<evidence type="ECO:0000256" key="4">
    <source>
        <dbReference type="ARBA" id="ARBA00022454"/>
    </source>
</evidence>
<feature type="compositionally biased region" description="Low complexity" evidence="8">
    <location>
        <begin position="28"/>
        <end position="40"/>
    </location>
</feature>
<dbReference type="FunFam" id="1.10.20.10:FF:000085">
    <property type="entry name" value="Histone H3.2"/>
    <property type="match status" value="1"/>
</dbReference>
<dbReference type="GO" id="GO:0003677">
    <property type="term" value="F:DNA binding"/>
    <property type="evidence" value="ECO:0007669"/>
    <property type="project" value="UniProtKB-KW"/>
</dbReference>
<comment type="subcellular location">
    <subcellularLocation>
        <location evidence="2">Chromosome</location>
    </subcellularLocation>
    <subcellularLocation>
        <location evidence="1">Nucleus</location>
    </subcellularLocation>
</comment>
<comment type="similarity">
    <text evidence="3">Belongs to the histone H3 family.</text>
</comment>
<keyword evidence="6" id="KW-0539">Nucleus</keyword>
<accession>A0A0P4WFJ4</accession>
<keyword evidence="4" id="KW-0158">Chromosome</keyword>
<dbReference type="GO" id="GO:0000786">
    <property type="term" value="C:nucleosome"/>
    <property type="evidence" value="ECO:0007669"/>
    <property type="project" value="UniProtKB-KW"/>
</dbReference>
<evidence type="ECO:0000256" key="2">
    <source>
        <dbReference type="ARBA" id="ARBA00004286"/>
    </source>
</evidence>
<keyword evidence="5" id="KW-0238">DNA-binding</keyword>
<evidence type="ECO:0000256" key="8">
    <source>
        <dbReference type="SAM" id="MobiDB-lite"/>
    </source>
</evidence>
<dbReference type="CDD" id="cd22911">
    <property type="entry name" value="HFD_H3"/>
    <property type="match status" value="1"/>
</dbReference>
<reference evidence="10" key="1">
    <citation type="submission" date="2015-09" db="EMBL/GenBank/DDBJ databases">
        <title>Scylla olivacea transcriptome.</title>
        <authorList>
            <person name="Ikhwanuddin M."/>
        </authorList>
    </citation>
    <scope>NUCLEOTIDE SEQUENCE</scope>
</reference>
<keyword evidence="7" id="KW-0544">Nucleosome core</keyword>